<reference evidence="2" key="1">
    <citation type="submission" date="2025-08" db="UniProtKB">
        <authorList>
            <consortium name="Ensembl"/>
        </authorList>
    </citation>
    <scope>IDENTIFICATION</scope>
</reference>
<feature type="compositionally biased region" description="Low complexity" evidence="1">
    <location>
        <begin position="118"/>
        <end position="130"/>
    </location>
</feature>
<accession>A0A8C9Q3H5</accession>
<dbReference type="Pfam" id="PF15013">
    <property type="entry name" value="CCSMST1"/>
    <property type="match status" value="1"/>
</dbReference>
<dbReference type="PANTHER" id="PTHR35268">
    <property type="entry name" value="PROTEIN CCSMST1"/>
    <property type="match status" value="1"/>
</dbReference>
<name>A0A8C9Q3H5_SPEDA</name>
<organism evidence="2 3">
    <name type="scientific">Spermophilus dauricus</name>
    <name type="common">Daurian ground squirrel</name>
    <dbReference type="NCBI Taxonomy" id="99837"/>
    <lineage>
        <taxon>Eukaryota</taxon>
        <taxon>Metazoa</taxon>
        <taxon>Chordata</taxon>
        <taxon>Craniata</taxon>
        <taxon>Vertebrata</taxon>
        <taxon>Euteleostomi</taxon>
        <taxon>Mammalia</taxon>
        <taxon>Eutheria</taxon>
        <taxon>Euarchontoglires</taxon>
        <taxon>Glires</taxon>
        <taxon>Rodentia</taxon>
        <taxon>Sciuromorpha</taxon>
        <taxon>Sciuridae</taxon>
        <taxon>Xerinae</taxon>
        <taxon>Marmotini</taxon>
        <taxon>Spermophilus</taxon>
    </lineage>
</organism>
<evidence type="ECO:0000313" key="3">
    <source>
        <dbReference type="Proteomes" id="UP000694422"/>
    </source>
</evidence>
<feature type="region of interest" description="Disordered" evidence="1">
    <location>
        <begin position="108"/>
        <end position="130"/>
    </location>
</feature>
<reference evidence="2" key="2">
    <citation type="submission" date="2025-09" db="UniProtKB">
        <authorList>
            <consortium name="Ensembl"/>
        </authorList>
    </citation>
    <scope>IDENTIFICATION</scope>
</reference>
<dbReference type="InterPro" id="IPR029160">
    <property type="entry name" value="UQCC4"/>
</dbReference>
<keyword evidence="3" id="KW-1185">Reference proteome</keyword>
<protein>
    <recommendedName>
        <fullName evidence="4">Protein CCSMST1</fullName>
    </recommendedName>
</protein>
<proteinExistence type="predicted"/>
<dbReference type="Proteomes" id="UP000694422">
    <property type="component" value="Unplaced"/>
</dbReference>
<dbReference type="AlphaFoldDB" id="A0A8C9Q3H5"/>
<dbReference type="Ensembl" id="ENSSDAT00000021315.1">
    <property type="protein sequence ID" value="ENSSDAP00000018624.1"/>
    <property type="gene ID" value="ENSSDAG00000017023.1"/>
</dbReference>
<evidence type="ECO:0000256" key="1">
    <source>
        <dbReference type="SAM" id="MobiDB-lite"/>
    </source>
</evidence>
<evidence type="ECO:0000313" key="2">
    <source>
        <dbReference type="Ensembl" id="ENSSDAP00000018624.1"/>
    </source>
</evidence>
<sequence length="130" mass="14149">VSRETHLPGVIACTCLAGVGWVARPRPSSFVSPSPLPTIWAPRGSWLLVASPSRWTVMHSLGKEQQRPWWKVLPLSLSLLALVSWCFLRQESGADQWLKRVLEIEGPELGDAPEEPGARAAYPARASGAG</sequence>
<evidence type="ECO:0008006" key="4">
    <source>
        <dbReference type="Google" id="ProtNLM"/>
    </source>
</evidence>
<dbReference type="PANTHER" id="PTHR35268:SF1">
    <property type="entry name" value="UBIQUINOL-CYTOCHROME-C REDUCTASE COMPLEX ASSEMBLY FACTOR 4"/>
    <property type="match status" value="1"/>
</dbReference>